<dbReference type="SUPFAM" id="SSF47226">
    <property type="entry name" value="Histidine-containing phosphotransfer domain, HPT domain"/>
    <property type="match status" value="1"/>
</dbReference>
<evidence type="ECO:0000259" key="22">
    <source>
        <dbReference type="PROSITE" id="PS50894"/>
    </source>
</evidence>
<dbReference type="InterPro" id="IPR005467">
    <property type="entry name" value="His_kinase_dom"/>
</dbReference>
<keyword evidence="9 23" id="KW-0418">Kinase</keyword>
<dbReference type="PROSITE" id="PS50885">
    <property type="entry name" value="HAMP"/>
    <property type="match status" value="1"/>
</dbReference>
<dbReference type="SMART" id="SM00304">
    <property type="entry name" value="HAMP"/>
    <property type="match status" value="1"/>
</dbReference>
<dbReference type="SUPFAM" id="SSF52172">
    <property type="entry name" value="CheY-like"/>
    <property type="match status" value="2"/>
</dbReference>
<dbReference type="FunFam" id="1.10.287.130:FF:000003">
    <property type="entry name" value="Histidine kinase"/>
    <property type="match status" value="1"/>
</dbReference>
<dbReference type="InterPro" id="IPR003594">
    <property type="entry name" value="HATPase_dom"/>
</dbReference>
<dbReference type="SMART" id="SM00073">
    <property type="entry name" value="HPT"/>
    <property type="match status" value="1"/>
</dbReference>
<protein>
    <recommendedName>
        <fullName evidence="3">histidine kinase</fullName>
        <ecNumber evidence="3">2.7.13.3</ecNumber>
    </recommendedName>
</protein>
<dbReference type="InterPro" id="IPR019247">
    <property type="entry name" value="Histidine_kinase_BarA_N"/>
</dbReference>
<dbReference type="CDD" id="cd00088">
    <property type="entry name" value="HPT"/>
    <property type="match status" value="1"/>
</dbReference>
<evidence type="ECO:0000313" key="23">
    <source>
        <dbReference type="EMBL" id="SFJ80194.1"/>
    </source>
</evidence>
<dbReference type="InterPro" id="IPR008207">
    <property type="entry name" value="Sig_transdc_His_kin_Hpt_dom"/>
</dbReference>
<dbReference type="CDD" id="cd17546">
    <property type="entry name" value="REC_hyHK_CKI1_RcsC-like"/>
    <property type="match status" value="1"/>
</dbReference>
<evidence type="ECO:0000256" key="9">
    <source>
        <dbReference type="ARBA" id="ARBA00022777"/>
    </source>
</evidence>
<dbReference type="CDD" id="cd00082">
    <property type="entry name" value="HisKA"/>
    <property type="match status" value="1"/>
</dbReference>
<dbReference type="PANTHER" id="PTHR45339:SF3">
    <property type="entry name" value="HISTIDINE KINASE"/>
    <property type="match status" value="1"/>
</dbReference>
<feature type="domain" description="HPt" evidence="22">
    <location>
        <begin position="849"/>
        <end position="937"/>
    </location>
</feature>
<dbReference type="Pfam" id="PF02518">
    <property type="entry name" value="HATPase_c"/>
    <property type="match status" value="1"/>
</dbReference>
<dbReference type="CDD" id="cd16922">
    <property type="entry name" value="HATPase_EvgS-ArcB-TorS-like"/>
    <property type="match status" value="1"/>
</dbReference>
<dbReference type="Proteomes" id="UP000199445">
    <property type="component" value="Unassembled WGS sequence"/>
</dbReference>
<evidence type="ECO:0000256" key="13">
    <source>
        <dbReference type="ARBA" id="ARBA00023136"/>
    </source>
</evidence>
<dbReference type="OrthoDB" id="9810730at2"/>
<feature type="modified residue" description="Phosphohistidine" evidence="14">
    <location>
        <position position="888"/>
    </location>
</feature>
<sequence>MRHWGIRKKVLVVTLVPILLTTVLLGLFFTYSWVNNIETLLKDRGESLSRQLAAGSEYGLFTANRSLLTNLSNALLEEQDVRSITFFTRDGERLLHAGPGRSEPESTPRLDPENARRISKDNSTLFITPVYLQELMVDSMLDPDARERTAGIREPLGWAAVEMSHVRTEKETYKALLISLLLILGGVLLSMAISVRLSKAFTDPIFQLNEAVARLKEGKLDTRVYTGAGPEFEQLESGLNEMASELSQAQAEMQQNIDQATSDLRQTLETIEIQNIELDIARKQALDASRIKSEFLANMSHEIRTPLNGIIGFTELLLKSPMPRQHRDHLNTIRKSSEILLTIINDILDFSKIEAGKLILDRIPFQLRDIIEEVMVMLAPEAHGKNLDLVALVYQDVPDNIMGDPLRVKQVITNLINNAIKFTQTGEVVLRASLEAADPENHRVTLRLSVTDSGVGLSRAQQHALFNAFSQADPSTARQYGGTGLGLAISKRLVEEMGGKIGLKSELGKGSTFWFTLNPELSTLANEMPARDALKGERIIYLEHQQTTGLAMEHLLRSWGVTVERADTPAELLERVDEAQKNNRGYALAMIGITRHLLRSNQYRGLLHTLEVDYDCRTLLLTPTLDTQDTPFSGIASSHLTKPVRRDTFYHELLLLIHGIYSEDAANDQPGSGLSRRRAPACPRILAVDDNAANLKLVLTLLEESRLPADGATSGFEALGLVREQPYDLVLMDLQMPGMDGLEATARIREQDTDNHHTCIIALTAHAMASEQAKLREQGFDGYMPKPISSRQLRELVREHTGYEPPAVAGQEPVDEVRDTRSSTPRPSSRSRQHECVSIEESVELAGGKADLAEELFSMLMEQLPKDREQVEQLWQRNELANLLECVHKLHGATRYCGVPELRGATYQFETALKCESSELAAHKEQLIAAMDRLRAWSEQTDWQALFRERSHAPPAAEPQDPSAPDA</sequence>
<feature type="coiled-coil region" evidence="16">
    <location>
        <begin position="232"/>
        <end position="270"/>
    </location>
</feature>
<dbReference type="CDD" id="cd06225">
    <property type="entry name" value="HAMP"/>
    <property type="match status" value="1"/>
</dbReference>
<proteinExistence type="predicted"/>
<evidence type="ECO:0000256" key="8">
    <source>
        <dbReference type="ARBA" id="ARBA00022741"/>
    </source>
</evidence>
<keyword evidence="4" id="KW-1003">Cell membrane</keyword>
<feature type="transmembrane region" description="Helical" evidence="18">
    <location>
        <begin position="12"/>
        <end position="34"/>
    </location>
</feature>
<dbReference type="InterPro" id="IPR036097">
    <property type="entry name" value="HisK_dim/P_sf"/>
</dbReference>
<keyword evidence="24" id="KW-1185">Reference proteome</keyword>
<dbReference type="PROSITE" id="PS50894">
    <property type="entry name" value="HPT"/>
    <property type="match status" value="1"/>
</dbReference>
<evidence type="ECO:0000256" key="17">
    <source>
        <dbReference type="SAM" id="MobiDB-lite"/>
    </source>
</evidence>
<dbReference type="SUPFAM" id="SSF47384">
    <property type="entry name" value="Homodimeric domain of signal transducing histidine kinase"/>
    <property type="match status" value="1"/>
</dbReference>
<evidence type="ECO:0000256" key="2">
    <source>
        <dbReference type="ARBA" id="ARBA00004651"/>
    </source>
</evidence>
<accession>A0A1I3U9K9</accession>
<evidence type="ECO:0000256" key="10">
    <source>
        <dbReference type="ARBA" id="ARBA00022840"/>
    </source>
</evidence>
<dbReference type="Gene3D" id="6.10.340.10">
    <property type="match status" value="1"/>
</dbReference>
<dbReference type="PRINTS" id="PR00344">
    <property type="entry name" value="BCTRLSENSOR"/>
</dbReference>
<dbReference type="GO" id="GO:0005524">
    <property type="term" value="F:ATP binding"/>
    <property type="evidence" value="ECO:0007669"/>
    <property type="project" value="UniProtKB-KW"/>
</dbReference>
<evidence type="ECO:0000256" key="15">
    <source>
        <dbReference type="PROSITE-ProRule" id="PRU00169"/>
    </source>
</evidence>
<feature type="region of interest" description="Disordered" evidence="17">
    <location>
        <begin position="95"/>
        <end position="115"/>
    </location>
</feature>
<dbReference type="InterPro" id="IPR003660">
    <property type="entry name" value="HAMP_dom"/>
</dbReference>
<gene>
    <name evidence="23" type="ORF">SAMN05216429_10642</name>
</gene>
<dbReference type="Pfam" id="PF09984">
    <property type="entry name" value="sCache_4"/>
    <property type="match status" value="1"/>
</dbReference>
<keyword evidence="11 18" id="KW-1133">Transmembrane helix</keyword>
<dbReference type="InterPro" id="IPR036641">
    <property type="entry name" value="HPT_dom_sf"/>
</dbReference>
<keyword evidence="7 18" id="KW-0812">Transmembrane</keyword>
<dbReference type="Gene3D" id="1.20.120.160">
    <property type="entry name" value="HPT domain"/>
    <property type="match status" value="1"/>
</dbReference>
<dbReference type="Pfam" id="PF01627">
    <property type="entry name" value="Hpt"/>
    <property type="match status" value="1"/>
</dbReference>
<keyword evidence="12" id="KW-0902">Two-component regulatory system</keyword>
<dbReference type="Gene3D" id="3.30.565.10">
    <property type="entry name" value="Histidine kinase-like ATPase, C-terminal domain"/>
    <property type="match status" value="1"/>
</dbReference>
<dbReference type="SUPFAM" id="SSF55874">
    <property type="entry name" value="ATPase domain of HSP90 chaperone/DNA topoisomerase II/histidine kinase"/>
    <property type="match status" value="1"/>
</dbReference>
<keyword evidence="10" id="KW-0067">ATP-binding</keyword>
<evidence type="ECO:0000259" key="21">
    <source>
        <dbReference type="PROSITE" id="PS50885"/>
    </source>
</evidence>
<dbReference type="InterPro" id="IPR001789">
    <property type="entry name" value="Sig_transdc_resp-reg_receiver"/>
</dbReference>
<evidence type="ECO:0000256" key="4">
    <source>
        <dbReference type="ARBA" id="ARBA00022475"/>
    </source>
</evidence>
<feature type="region of interest" description="Disordered" evidence="17">
    <location>
        <begin position="803"/>
        <end position="836"/>
    </location>
</feature>
<dbReference type="Pfam" id="PF00512">
    <property type="entry name" value="HisKA"/>
    <property type="match status" value="1"/>
</dbReference>
<dbReference type="InterPro" id="IPR011006">
    <property type="entry name" value="CheY-like_superfamily"/>
</dbReference>
<evidence type="ECO:0000256" key="11">
    <source>
        <dbReference type="ARBA" id="ARBA00022989"/>
    </source>
</evidence>
<organism evidence="23 24">
    <name type="scientific">Marinobacter persicus</name>
    <dbReference type="NCBI Taxonomy" id="930118"/>
    <lineage>
        <taxon>Bacteria</taxon>
        <taxon>Pseudomonadati</taxon>
        <taxon>Pseudomonadota</taxon>
        <taxon>Gammaproteobacteria</taxon>
        <taxon>Pseudomonadales</taxon>
        <taxon>Marinobacteraceae</taxon>
        <taxon>Marinobacter</taxon>
    </lineage>
</organism>
<feature type="domain" description="Histidine kinase" evidence="19">
    <location>
        <begin position="298"/>
        <end position="521"/>
    </location>
</feature>
<keyword evidence="16" id="KW-0175">Coiled coil</keyword>
<dbReference type="GO" id="GO:0000155">
    <property type="term" value="F:phosphorelay sensor kinase activity"/>
    <property type="evidence" value="ECO:0007669"/>
    <property type="project" value="InterPro"/>
</dbReference>
<dbReference type="PANTHER" id="PTHR45339">
    <property type="entry name" value="HYBRID SIGNAL TRANSDUCTION HISTIDINE KINASE J"/>
    <property type="match status" value="1"/>
</dbReference>
<dbReference type="SMART" id="SM00388">
    <property type="entry name" value="HisKA"/>
    <property type="match status" value="1"/>
</dbReference>
<dbReference type="SMART" id="SM00448">
    <property type="entry name" value="REC"/>
    <property type="match status" value="1"/>
</dbReference>
<dbReference type="EC" id="2.7.13.3" evidence="3"/>
<dbReference type="Gene3D" id="1.10.287.130">
    <property type="match status" value="1"/>
</dbReference>
<dbReference type="SMART" id="SM00387">
    <property type="entry name" value="HATPase_c"/>
    <property type="match status" value="1"/>
</dbReference>
<evidence type="ECO:0000256" key="16">
    <source>
        <dbReference type="SAM" id="Coils"/>
    </source>
</evidence>
<dbReference type="SUPFAM" id="SSF158472">
    <property type="entry name" value="HAMP domain-like"/>
    <property type="match status" value="1"/>
</dbReference>
<dbReference type="EMBL" id="FOSC01000006">
    <property type="protein sequence ID" value="SFJ80194.1"/>
    <property type="molecule type" value="Genomic_DNA"/>
</dbReference>
<dbReference type="FunFam" id="3.30.565.10:FF:000010">
    <property type="entry name" value="Sensor histidine kinase RcsC"/>
    <property type="match status" value="1"/>
</dbReference>
<dbReference type="Pfam" id="PF00672">
    <property type="entry name" value="HAMP"/>
    <property type="match status" value="1"/>
</dbReference>
<feature type="modified residue" description="4-aspartylphosphate" evidence="15">
    <location>
        <position position="733"/>
    </location>
</feature>
<dbReference type="InterPro" id="IPR036890">
    <property type="entry name" value="HATPase_C_sf"/>
</dbReference>
<evidence type="ECO:0000256" key="3">
    <source>
        <dbReference type="ARBA" id="ARBA00012438"/>
    </source>
</evidence>
<feature type="domain" description="Response regulatory" evidence="20">
    <location>
        <begin position="684"/>
        <end position="801"/>
    </location>
</feature>
<keyword evidence="8" id="KW-0547">Nucleotide-binding</keyword>
<name>A0A1I3U9K9_9GAMM</name>
<comment type="catalytic activity">
    <reaction evidence="1">
        <text>ATP + protein L-histidine = ADP + protein N-phospho-L-histidine.</text>
        <dbReference type="EC" id="2.7.13.3"/>
    </reaction>
</comment>
<evidence type="ECO:0000313" key="24">
    <source>
        <dbReference type="Proteomes" id="UP000199445"/>
    </source>
</evidence>
<evidence type="ECO:0000256" key="7">
    <source>
        <dbReference type="ARBA" id="ARBA00022692"/>
    </source>
</evidence>
<dbReference type="AlphaFoldDB" id="A0A1I3U9K9"/>
<dbReference type="Gene3D" id="3.40.50.2300">
    <property type="match status" value="1"/>
</dbReference>
<dbReference type="PROSITE" id="PS50109">
    <property type="entry name" value="HIS_KIN"/>
    <property type="match status" value="1"/>
</dbReference>
<dbReference type="InterPro" id="IPR003661">
    <property type="entry name" value="HisK_dim/P_dom"/>
</dbReference>
<evidence type="ECO:0000256" key="5">
    <source>
        <dbReference type="ARBA" id="ARBA00022553"/>
    </source>
</evidence>
<evidence type="ECO:0000256" key="1">
    <source>
        <dbReference type="ARBA" id="ARBA00000085"/>
    </source>
</evidence>
<dbReference type="Pfam" id="PF00072">
    <property type="entry name" value="Response_reg"/>
    <property type="match status" value="1"/>
</dbReference>
<evidence type="ECO:0000259" key="20">
    <source>
        <dbReference type="PROSITE" id="PS50110"/>
    </source>
</evidence>
<dbReference type="GO" id="GO:0005886">
    <property type="term" value="C:plasma membrane"/>
    <property type="evidence" value="ECO:0007669"/>
    <property type="project" value="UniProtKB-SubCell"/>
</dbReference>
<reference evidence="23 24" key="1">
    <citation type="submission" date="2016-10" db="EMBL/GenBank/DDBJ databases">
        <authorList>
            <person name="de Groot N.N."/>
        </authorList>
    </citation>
    <scope>NUCLEOTIDE SEQUENCE [LARGE SCALE GENOMIC DNA]</scope>
    <source>
        <strain evidence="23 24">IBRC-M 10445</strain>
    </source>
</reference>
<evidence type="ECO:0000256" key="18">
    <source>
        <dbReference type="SAM" id="Phobius"/>
    </source>
</evidence>
<comment type="subcellular location">
    <subcellularLocation>
        <location evidence="2">Cell membrane</location>
        <topology evidence="2">Multi-pass membrane protein</topology>
    </subcellularLocation>
</comment>
<dbReference type="PROSITE" id="PS50110">
    <property type="entry name" value="RESPONSE_REGULATORY"/>
    <property type="match status" value="1"/>
</dbReference>
<evidence type="ECO:0000256" key="14">
    <source>
        <dbReference type="PROSITE-ProRule" id="PRU00110"/>
    </source>
</evidence>
<feature type="compositionally biased region" description="Basic and acidic residues" evidence="17">
    <location>
        <begin position="102"/>
        <end position="115"/>
    </location>
</feature>
<dbReference type="InterPro" id="IPR004358">
    <property type="entry name" value="Sig_transdc_His_kin-like_C"/>
</dbReference>
<feature type="transmembrane region" description="Helical" evidence="18">
    <location>
        <begin position="175"/>
        <end position="195"/>
    </location>
</feature>
<keyword evidence="6" id="KW-0808">Transferase</keyword>
<keyword evidence="13 18" id="KW-0472">Membrane</keyword>
<dbReference type="RefSeq" id="WP_091703940.1">
    <property type="nucleotide sequence ID" value="NZ_BMYN01000001.1"/>
</dbReference>
<evidence type="ECO:0000259" key="19">
    <source>
        <dbReference type="PROSITE" id="PS50109"/>
    </source>
</evidence>
<evidence type="ECO:0000256" key="12">
    <source>
        <dbReference type="ARBA" id="ARBA00023012"/>
    </source>
</evidence>
<feature type="domain" description="HAMP" evidence="21">
    <location>
        <begin position="199"/>
        <end position="251"/>
    </location>
</feature>
<keyword evidence="5 15" id="KW-0597">Phosphoprotein</keyword>
<evidence type="ECO:0000256" key="6">
    <source>
        <dbReference type="ARBA" id="ARBA00022679"/>
    </source>
</evidence>